<gene>
    <name evidence="4" type="ORF">MNBD_GAMMA20-1170</name>
</gene>
<feature type="region of interest" description="Disordered" evidence="1">
    <location>
        <begin position="192"/>
        <end position="220"/>
    </location>
</feature>
<name>A0A3B1AYS5_9ZZZZ</name>
<evidence type="ECO:0000313" key="4">
    <source>
        <dbReference type="EMBL" id="VAX04853.1"/>
    </source>
</evidence>
<reference evidence="4" key="1">
    <citation type="submission" date="2018-06" db="EMBL/GenBank/DDBJ databases">
        <authorList>
            <person name="Zhirakovskaya E."/>
        </authorList>
    </citation>
    <scope>NUCLEOTIDE SEQUENCE</scope>
</reference>
<keyword evidence="2" id="KW-0472">Membrane</keyword>
<keyword evidence="2" id="KW-1133">Transmembrane helix</keyword>
<accession>A0A3B1AYS5</accession>
<sequence>MKNKHEYEFLPAALEVQETPPSPIGRIIIWTLLLLTVIAIVWAIVGQVDIVATAQGKIIPGGRDKIIQPLEIGVVRKIHVQEGQRVEKGDLLVELDATASGADETRMRHELIHARFEAARLRALLEDRDHGATAFGDGELAVLKVSAPEIFAMQARLLQSERHEHAARKAVLENDIRKLRAERVVTQNILKHRKSWSRTNGSTSRPAWPSPSKSRPASGV</sequence>
<dbReference type="InterPro" id="IPR050739">
    <property type="entry name" value="MFP"/>
</dbReference>
<evidence type="ECO:0000256" key="2">
    <source>
        <dbReference type="SAM" id="Phobius"/>
    </source>
</evidence>
<dbReference type="InterPro" id="IPR059040">
    <property type="entry name" value="HH_CyaD-like"/>
</dbReference>
<keyword evidence="2" id="KW-0812">Transmembrane</keyword>
<evidence type="ECO:0000256" key="1">
    <source>
        <dbReference type="SAM" id="MobiDB-lite"/>
    </source>
</evidence>
<feature type="compositionally biased region" description="Polar residues" evidence="1">
    <location>
        <begin position="197"/>
        <end position="220"/>
    </location>
</feature>
<protein>
    <recommendedName>
        <fullName evidence="3">CyaD-like alpha-helical hairpin domain-containing protein</fullName>
    </recommendedName>
</protein>
<feature type="domain" description="CyaD-like alpha-helical hairpin" evidence="3">
    <location>
        <begin position="96"/>
        <end position="187"/>
    </location>
</feature>
<dbReference type="AlphaFoldDB" id="A0A3B1AYS5"/>
<dbReference type="PANTHER" id="PTHR30386:SF27">
    <property type="entry name" value="MEMBRANE FUSION PROTEIN (MFP) FAMILY PROTEIN"/>
    <property type="match status" value="1"/>
</dbReference>
<dbReference type="SUPFAM" id="SSF111369">
    <property type="entry name" value="HlyD-like secretion proteins"/>
    <property type="match status" value="1"/>
</dbReference>
<dbReference type="EMBL" id="UOFU01000396">
    <property type="protein sequence ID" value="VAX04853.1"/>
    <property type="molecule type" value="Genomic_DNA"/>
</dbReference>
<organism evidence="4">
    <name type="scientific">hydrothermal vent metagenome</name>
    <dbReference type="NCBI Taxonomy" id="652676"/>
    <lineage>
        <taxon>unclassified sequences</taxon>
        <taxon>metagenomes</taxon>
        <taxon>ecological metagenomes</taxon>
    </lineage>
</organism>
<dbReference type="Gene3D" id="2.40.50.100">
    <property type="match status" value="1"/>
</dbReference>
<dbReference type="PRINTS" id="PR01490">
    <property type="entry name" value="RTXTOXIND"/>
</dbReference>
<proteinExistence type="predicted"/>
<evidence type="ECO:0000259" key="3">
    <source>
        <dbReference type="Pfam" id="PF25988"/>
    </source>
</evidence>
<dbReference type="Pfam" id="PF25988">
    <property type="entry name" value="HH_CyaD"/>
    <property type="match status" value="1"/>
</dbReference>
<feature type="transmembrane region" description="Helical" evidence="2">
    <location>
        <begin position="27"/>
        <end position="45"/>
    </location>
</feature>
<dbReference type="PANTHER" id="PTHR30386">
    <property type="entry name" value="MEMBRANE FUSION SUBUNIT OF EMRAB-TOLC MULTIDRUG EFFLUX PUMP"/>
    <property type="match status" value="1"/>
</dbReference>